<dbReference type="InParanoid" id="A0A0C3CXJ8"/>
<dbReference type="AlphaFoldDB" id="A0A0C3CXJ8"/>
<dbReference type="HOGENOM" id="CLU_2851025_0_0_1"/>
<sequence>MDNMIVLTHPSFEPGSGDTHHHSFVLPFMNPSTRTATAYALDRVRLPSRSPSEISRAARSCHVPC</sequence>
<dbReference type="EMBL" id="KN822184">
    <property type="protein sequence ID" value="KIM53300.1"/>
    <property type="molecule type" value="Genomic_DNA"/>
</dbReference>
<reference evidence="2" key="2">
    <citation type="submission" date="2015-01" db="EMBL/GenBank/DDBJ databases">
        <title>Evolutionary Origins and Diversification of the Mycorrhizal Mutualists.</title>
        <authorList>
            <consortium name="DOE Joint Genome Institute"/>
            <consortium name="Mycorrhizal Genomics Consortium"/>
            <person name="Kohler A."/>
            <person name="Kuo A."/>
            <person name="Nagy L.G."/>
            <person name="Floudas D."/>
            <person name="Copeland A."/>
            <person name="Barry K.W."/>
            <person name="Cichocki N."/>
            <person name="Veneault-Fourrey C."/>
            <person name="LaButti K."/>
            <person name="Lindquist E.A."/>
            <person name="Lipzen A."/>
            <person name="Lundell T."/>
            <person name="Morin E."/>
            <person name="Murat C."/>
            <person name="Riley R."/>
            <person name="Ohm R."/>
            <person name="Sun H."/>
            <person name="Tunlid A."/>
            <person name="Henrissat B."/>
            <person name="Grigoriev I.V."/>
            <person name="Hibbett D.S."/>
            <person name="Martin F."/>
        </authorList>
    </citation>
    <scope>NUCLEOTIDE SEQUENCE [LARGE SCALE GENOMIC DNA]</scope>
    <source>
        <strain evidence="2">Foug A</strain>
    </source>
</reference>
<proteinExistence type="predicted"/>
<evidence type="ECO:0000313" key="1">
    <source>
        <dbReference type="EMBL" id="KIM53300.1"/>
    </source>
</evidence>
<keyword evidence="2" id="KW-1185">Reference proteome</keyword>
<reference evidence="1 2" key="1">
    <citation type="submission" date="2014-04" db="EMBL/GenBank/DDBJ databases">
        <authorList>
            <consortium name="DOE Joint Genome Institute"/>
            <person name="Kuo A."/>
            <person name="Kohler A."/>
            <person name="Nagy L.G."/>
            <person name="Floudas D."/>
            <person name="Copeland A."/>
            <person name="Barry K.W."/>
            <person name="Cichocki N."/>
            <person name="Veneault-Fourrey C."/>
            <person name="LaButti K."/>
            <person name="Lindquist E.A."/>
            <person name="Lipzen A."/>
            <person name="Lundell T."/>
            <person name="Morin E."/>
            <person name="Murat C."/>
            <person name="Sun H."/>
            <person name="Tunlid A."/>
            <person name="Henrissat B."/>
            <person name="Grigoriev I.V."/>
            <person name="Hibbett D.S."/>
            <person name="Martin F."/>
            <person name="Nordberg H.P."/>
            <person name="Cantor M.N."/>
            <person name="Hua S.X."/>
        </authorList>
    </citation>
    <scope>NUCLEOTIDE SEQUENCE [LARGE SCALE GENOMIC DNA]</scope>
    <source>
        <strain evidence="1 2">Foug A</strain>
    </source>
</reference>
<organism evidence="1 2">
    <name type="scientific">Scleroderma citrinum Foug A</name>
    <dbReference type="NCBI Taxonomy" id="1036808"/>
    <lineage>
        <taxon>Eukaryota</taxon>
        <taxon>Fungi</taxon>
        <taxon>Dikarya</taxon>
        <taxon>Basidiomycota</taxon>
        <taxon>Agaricomycotina</taxon>
        <taxon>Agaricomycetes</taxon>
        <taxon>Agaricomycetidae</taxon>
        <taxon>Boletales</taxon>
        <taxon>Sclerodermatineae</taxon>
        <taxon>Sclerodermataceae</taxon>
        <taxon>Scleroderma</taxon>
    </lineage>
</organism>
<accession>A0A0C3CXJ8</accession>
<protein>
    <submittedName>
        <fullName evidence="1">Uncharacterized protein</fullName>
    </submittedName>
</protein>
<name>A0A0C3CXJ8_9AGAM</name>
<dbReference type="Proteomes" id="UP000053989">
    <property type="component" value="Unassembled WGS sequence"/>
</dbReference>
<gene>
    <name evidence="1" type="ORF">SCLCIDRAFT_1222939</name>
</gene>
<evidence type="ECO:0000313" key="2">
    <source>
        <dbReference type="Proteomes" id="UP000053989"/>
    </source>
</evidence>